<dbReference type="EMBL" id="JAAYYV010000264">
    <property type="protein sequence ID" value="NLF54758.1"/>
    <property type="molecule type" value="Genomic_DNA"/>
</dbReference>
<dbReference type="Proteomes" id="UP000536534">
    <property type="component" value="Unassembled WGS sequence"/>
</dbReference>
<evidence type="ECO:0000313" key="1">
    <source>
        <dbReference type="EMBL" id="NLF54758.1"/>
    </source>
</evidence>
<comment type="caution">
    <text evidence="1">The sequence shown here is derived from an EMBL/GenBank/DDBJ whole genome shotgun (WGS) entry which is preliminary data.</text>
</comment>
<name>A0A7X7LWY7_9RHOO</name>
<reference evidence="1 2" key="1">
    <citation type="journal article" date="2020" name="Biotechnol. Biofuels">
        <title>New insights from the biogas microbiome by comprehensive genome-resolved metagenomics of nearly 1600 species originating from multiple anaerobic digesters.</title>
        <authorList>
            <person name="Campanaro S."/>
            <person name="Treu L."/>
            <person name="Rodriguez-R L.M."/>
            <person name="Kovalovszki A."/>
            <person name="Ziels R.M."/>
            <person name="Maus I."/>
            <person name="Zhu X."/>
            <person name="Kougias P.G."/>
            <person name="Basile A."/>
            <person name="Luo G."/>
            <person name="Schluter A."/>
            <person name="Konstantinidis K.T."/>
            <person name="Angelidaki I."/>
        </authorList>
    </citation>
    <scope>NUCLEOTIDE SEQUENCE [LARGE SCALE GENOMIC DNA]</scope>
    <source>
        <strain evidence="1">AS06rmzACSIP_256</strain>
    </source>
</reference>
<sequence length="208" mass="22723">MSFPEFFQRVPHLRVRDPLADFLGAAEDGILDYGYEDAVKLAGHSCPTVASAYALGCHAMAMLYPDSLPERGALRVDFGEPLQHGVTGVVASVLSLLTGAAQEGGFKGIGGQFVRRGLQHFDAAVPLTFRLTRLDTGAAVEAGADLSLVPPDAEMPELIGRCIRGEADTDTRRRFGRLWQQRVESILLEHWDDARVFHVRPVARPSRT</sequence>
<accession>A0A7X7LWY7</accession>
<organism evidence="1 2">
    <name type="scientific">Thauera phenolivorans</name>
    <dbReference type="NCBI Taxonomy" id="1792543"/>
    <lineage>
        <taxon>Bacteria</taxon>
        <taxon>Pseudomonadati</taxon>
        <taxon>Pseudomonadota</taxon>
        <taxon>Betaproteobacteria</taxon>
        <taxon>Rhodocyclales</taxon>
        <taxon>Zoogloeaceae</taxon>
        <taxon>Thauera</taxon>
    </lineage>
</organism>
<proteinExistence type="predicted"/>
<evidence type="ECO:0008006" key="3">
    <source>
        <dbReference type="Google" id="ProtNLM"/>
    </source>
</evidence>
<protein>
    <recommendedName>
        <fullName evidence="3">Formylmethanofuran dehydrogenase subunit E domain-containing protein</fullName>
    </recommendedName>
</protein>
<gene>
    <name evidence="1" type="ORF">GX576_10275</name>
</gene>
<dbReference type="AlphaFoldDB" id="A0A7X7LWY7"/>
<evidence type="ECO:0000313" key="2">
    <source>
        <dbReference type="Proteomes" id="UP000536534"/>
    </source>
</evidence>